<organism evidence="1 2">
    <name type="scientific">Brachionus plicatilis</name>
    <name type="common">Marine rotifer</name>
    <name type="synonym">Brachionus muelleri</name>
    <dbReference type="NCBI Taxonomy" id="10195"/>
    <lineage>
        <taxon>Eukaryota</taxon>
        <taxon>Metazoa</taxon>
        <taxon>Spiralia</taxon>
        <taxon>Gnathifera</taxon>
        <taxon>Rotifera</taxon>
        <taxon>Eurotatoria</taxon>
        <taxon>Monogononta</taxon>
        <taxon>Pseudotrocha</taxon>
        <taxon>Ploima</taxon>
        <taxon>Brachionidae</taxon>
        <taxon>Brachionus</taxon>
    </lineage>
</organism>
<dbReference type="EMBL" id="REGN01000461">
    <property type="protein sequence ID" value="RNA41766.1"/>
    <property type="molecule type" value="Genomic_DNA"/>
</dbReference>
<keyword evidence="2" id="KW-1185">Reference proteome</keyword>
<comment type="caution">
    <text evidence="1">The sequence shown here is derived from an EMBL/GenBank/DDBJ whole genome shotgun (WGS) entry which is preliminary data.</text>
</comment>
<evidence type="ECO:0000313" key="1">
    <source>
        <dbReference type="EMBL" id="RNA41766.1"/>
    </source>
</evidence>
<evidence type="ECO:0000313" key="2">
    <source>
        <dbReference type="Proteomes" id="UP000276133"/>
    </source>
</evidence>
<gene>
    <name evidence="1" type="ORF">BpHYR1_053261</name>
</gene>
<reference evidence="1 2" key="1">
    <citation type="journal article" date="2018" name="Sci. Rep.">
        <title>Genomic signatures of local adaptation to the degree of environmental predictability in rotifers.</title>
        <authorList>
            <person name="Franch-Gras L."/>
            <person name="Hahn C."/>
            <person name="Garcia-Roger E.M."/>
            <person name="Carmona M.J."/>
            <person name="Serra M."/>
            <person name="Gomez A."/>
        </authorList>
    </citation>
    <scope>NUCLEOTIDE SEQUENCE [LARGE SCALE GENOMIC DNA]</scope>
    <source>
        <strain evidence="1">HYR1</strain>
    </source>
</reference>
<protein>
    <submittedName>
        <fullName evidence="1">Uncharacterized protein</fullName>
    </submittedName>
</protein>
<dbReference type="AlphaFoldDB" id="A0A3M7T166"/>
<accession>A0A3M7T166</accession>
<proteinExistence type="predicted"/>
<sequence>MDQMLKSHRFFHLNKEGFVLSNLDQLLRQFYLINNINISDVGYEWFANVGYPIYLDSKPSLYSFTRRTTSGTE</sequence>
<name>A0A3M7T166_BRAPC</name>
<dbReference type="Proteomes" id="UP000276133">
    <property type="component" value="Unassembled WGS sequence"/>
</dbReference>